<comment type="caution">
    <text evidence="4">The sequence shown here is derived from an EMBL/GenBank/DDBJ whole genome shotgun (WGS) entry which is preliminary data.</text>
</comment>
<evidence type="ECO:0000256" key="1">
    <source>
        <dbReference type="SAM" id="MobiDB-lite"/>
    </source>
</evidence>
<accession>A0A9W8XP84</accession>
<dbReference type="EMBL" id="JAPEUX010000003">
    <property type="protein sequence ID" value="KAJ4356044.1"/>
    <property type="molecule type" value="Genomic_DNA"/>
</dbReference>
<dbReference type="AlphaFoldDB" id="A0A9W8XP84"/>
<keyword evidence="5" id="KW-1185">Reference proteome</keyword>
<gene>
    <name evidence="4" type="ORF">N0V89_004071</name>
</gene>
<dbReference type="SUPFAM" id="SSF49899">
    <property type="entry name" value="Concanavalin A-like lectins/glucanases"/>
    <property type="match status" value="1"/>
</dbReference>
<dbReference type="GO" id="GO:0004553">
    <property type="term" value="F:hydrolase activity, hydrolyzing O-glycosyl compounds"/>
    <property type="evidence" value="ECO:0007669"/>
    <property type="project" value="InterPro"/>
</dbReference>
<keyword evidence="2" id="KW-0812">Transmembrane</keyword>
<evidence type="ECO:0000256" key="2">
    <source>
        <dbReference type="SAM" id="Phobius"/>
    </source>
</evidence>
<sequence>MVLLNIVTMDPTSQSKHKQYAWPETGQQAPSQLVGAVEDDLGHGARKRHLVSRPNVNTRDEYASTPISSNNPSSTPAAAAAQNGSANGFAHSSSGEKTSHTSIIKTYQPPGKPRYFKSRRITDKSKIDKPWLYEKRDPREKWQTIIPMCGFLIGLALAGFLIWEGYHSVSRNLYCPVMVDDFSGGQLNETVWSTEIEVGGYGVGSFEQTTSDPDNVYVGSDGKLYLAPTLQDASLIEQNNVIDLRGNGCTGNHWTDCVAVTNITNGTIVNPVKSARINTKLSANIKYGRVEVTAKLPEGDWLWPSIFMLPKNNTYGEWPQSGEIDIMQSRGNNYTYKQGGNNVIASCLHFGPNAELDGWWRNNVKSTAYRETFSDRFHKFGVEWTDKYIFTYIDTRLLQVAYTHFKRPFWAYGEFPTADRNGTRFINPWEYGSHATPFDQDFYLVIKLGVGSTNGWFEDNKSGKPWLDRDHNAAQRFWEARQRWHPTWKKQGWMEVSSVKMWQLAPHKGCMPKDAQRFVG</sequence>
<protein>
    <recommendedName>
        <fullName evidence="3">GH16 domain-containing protein</fullName>
    </recommendedName>
</protein>
<feature type="compositionally biased region" description="Polar residues" evidence="1">
    <location>
        <begin position="91"/>
        <end position="105"/>
    </location>
</feature>
<organism evidence="4 5">
    <name type="scientific">Didymosphaeria variabile</name>
    <dbReference type="NCBI Taxonomy" id="1932322"/>
    <lineage>
        <taxon>Eukaryota</taxon>
        <taxon>Fungi</taxon>
        <taxon>Dikarya</taxon>
        <taxon>Ascomycota</taxon>
        <taxon>Pezizomycotina</taxon>
        <taxon>Dothideomycetes</taxon>
        <taxon>Pleosporomycetidae</taxon>
        <taxon>Pleosporales</taxon>
        <taxon>Massarineae</taxon>
        <taxon>Didymosphaeriaceae</taxon>
        <taxon>Didymosphaeria</taxon>
    </lineage>
</organism>
<reference evidence="4" key="1">
    <citation type="submission" date="2022-10" db="EMBL/GenBank/DDBJ databases">
        <title>Tapping the CABI collections for fungal endophytes: first genome assemblies for Collariella, Neodidymelliopsis, Ascochyta clinopodiicola, Didymella pomorum, Didymosphaeria variabile, Neocosmospora piperis and Neocucurbitaria cava.</title>
        <authorList>
            <person name="Hill R."/>
        </authorList>
    </citation>
    <scope>NUCLEOTIDE SEQUENCE</scope>
    <source>
        <strain evidence="4">IMI 356815</strain>
    </source>
</reference>
<feature type="transmembrane region" description="Helical" evidence="2">
    <location>
        <begin position="145"/>
        <end position="163"/>
    </location>
</feature>
<feature type="domain" description="GH16" evidence="3">
    <location>
        <begin position="211"/>
        <end position="507"/>
    </location>
</feature>
<proteinExistence type="predicted"/>
<dbReference type="PANTHER" id="PTHR10963">
    <property type="entry name" value="GLYCOSYL HYDROLASE-RELATED"/>
    <property type="match status" value="1"/>
</dbReference>
<dbReference type="OrthoDB" id="4781at2759"/>
<feature type="region of interest" description="Disordered" evidence="1">
    <location>
        <begin position="45"/>
        <end position="106"/>
    </location>
</feature>
<dbReference type="RefSeq" id="XP_056073170.1">
    <property type="nucleotide sequence ID" value="XM_056212862.1"/>
</dbReference>
<dbReference type="InterPro" id="IPR000757">
    <property type="entry name" value="Beta-glucanase-like"/>
</dbReference>
<evidence type="ECO:0000313" key="4">
    <source>
        <dbReference type="EMBL" id="KAJ4356044.1"/>
    </source>
</evidence>
<keyword evidence="2" id="KW-1133">Transmembrane helix</keyword>
<dbReference type="Pfam" id="PF00722">
    <property type="entry name" value="Glyco_hydro_16"/>
    <property type="match status" value="1"/>
</dbReference>
<dbReference type="InterPro" id="IPR013320">
    <property type="entry name" value="ConA-like_dom_sf"/>
</dbReference>
<dbReference type="PANTHER" id="PTHR10963:SF62">
    <property type="entry name" value="GLUCAN 1,3-BETA-GLUCOSIDASE"/>
    <property type="match status" value="1"/>
</dbReference>
<dbReference type="PROSITE" id="PS51762">
    <property type="entry name" value="GH16_2"/>
    <property type="match status" value="1"/>
</dbReference>
<dbReference type="Proteomes" id="UP001140513">
    <property type="component" value="Unassembled WGS sequence"/>
</dbReference>
<dbReference type="GeneID" id="80907601"/>
<dbReference type="GO" id="GO:0005975">
    <property type="term" value="P:carbohydrate metabolic process"/>
    <property type="evidence" value="ECO:0007669"/>
    <property type="project" value="InterPro"/>
</dbReference>
<name>A0A9W8XP84_9PLEO</name>
<evidence type="ECO:0000259" key="3">
    <source>
        <dbReference type="PROSITE" id="PS51762"/>
    </source>
</evidence>
<evidence type="ECO:0000313" key="5">
    <source>
        <dbReference type="Proteomes" id="UP001140513"/>
    </source>
</evidence>
<dbReference type="InterPro" id="IPR050546">
    <property type="entry name" value="Glycosyl_Hydrlase_16"/>
</dbReference>
<keyword evidence="2" id="KW-0472">Membrane</keyword>
<dbReference type="Gene3D" id="2.60.120.200">
    <property type="match status" value="1"/>
</dbReference>
<feature type="compositionally biased region" description="Low complexity" evidence="1">
    <location>
        <begin position="63"/>
        <end position="90"/>
    </location>
</feature>